<keyword evidence="4" id="KW-0732">Signal</keyword>
<feature type="domain" description="Peptidase S1" evidence="5">
    <location>
        <begin position="611"/>
        <end position="877"/>
    </location>
</feature>
<gene>
    <name evidence="6" type="ORF">DSTB1V02_LOCUS11664</name>
</gene>
<keyword evidence="3" id="KW-0645">Protease</keyword>
<dbReference type="InterPro" id="IPR001314">
    <property type="entry name" value="Peptidase_S1A"/>
</dbReference>
<evidence type="ECO:0000313" key="6">
    <source>
        <dbReference type="EMBL" id="CAD7251902.1"/>
    </source>
</evidence>
<dbReference type="OrthoDB" id="6147874at2759"/>
<protein>
    <recommendedName>
        <fullName evidence="5">Peptidase S1 domain-containing protein</fullName>
    </recommendedName>
</protein>
<dbReference type="FunFam" id="2.40.10.10:FF:000068">
    <property type="entry name" value="transmembrane protease serine 2"/>
    <property type="match status" value="1"/>
</dbReference>
<evidence type="ECO:0000256" key="4">
    <source>
        <dbReference type="SAM" id="SignalP"/>
    </source>
</evidence>
<dbReference type="AlphaFoldDB" id="A0A7R9AD81"/>
<feature type="domain" description="Peptidase S1" evidence="5">
    <location>
        <begin position="364"/>
        <end position="594"/>
    </location>
</feature>
<dbReference type="InterPro" id="IPR043504">
    <property type="entry name" value="Peptidase_S1_PA_chymotrypsin"/>
</dbReference>
<reference evidence="6" key="1">
    <citation type="submission" date="2020-11" db="EMBL/GenBank/DDBJ databases">
        <authorList>
            <person name="Tran Van P."/>
        </authorList>
    </citation>
    <scope>NUCLEOTIDE SEQUENCE</scope>
</reference>
<comment type="similarity">
    <text evidence="2">Belongs to the peptidase S1 family. CLIP subfamily.</text>
</comment>
<dbReference type="InterPro" id="IPR009003">
    <property type="entry name" value="Peptidase_S1_PA"/>
</dbReference>
<evidence type="ECO:0000313" key="7">
    <source>
        <dbReference type="Proteomes" id="UP000677054"/>
    </source>
</evidence>
<name>A0A7R9AD81_9CRUS</name>
<dbReference type="InterPro" id="IPR032675">
    <property type="entry name" value="LRR_dom_sf"/>
</dbReference>
<dbReference type="SMART" id="SM00020">
    <property type="entry name" value="Tryp_SPc"/>
    <property type="match status" value="1"/>
</dbReference>
<keyword evidence="1" id="KW-1015">Disulfide bond</keyword>
<dbReference type="PRINTS" id="PR00722">
    <property type="entry name" value="CHYMOTRYPSIN"/>
</dbReference>
<dbReference type="PROSITE" id="PS50240">
    <property type="entry name" value="TRYPSIN_DOM"/>
    <property type="match status" value="2"/>
</dbReference>
<evidence type="ECO:0000256" key="2">
    <source>
        <dbReference type="ARBA" id="ARBA00024195"/>
    </source>
</evidence>
<evidence type="ECO:0000256" key="3">
    <source>
        <dbReference type="RuleBase" id="RU363034"/>
    </source>
</evidence>
<dbReference type="InterPro" id="IPR018114">
    <property type="entry name" value="TRYPSIN_HIS"/>
</dbReference>
<dbReference type="PANTHER" id="PTHR24256">
    <property type="entry name" value="TRYPTASE-RELATED"/>
    <property type="match status" value="1"/>
</dbReference>
<keyword evidence="7" id="KW-1185">Reference proteome</keyword>
<feature type="signal peptide" evidence="4">
    <location>
        <begin position="1"/>
        <end position="20"/>
    </location>
</feature>
<dbReference type="PROSITE" id="PS00134">
    <property type="entry name" value="TRYPSIN_HIS"/>
    <property type="match status" value="1"/>
</dbReference>
<proteinExistence type="inferred from homology"/>
<dbReference type="InterPro" id="IPR033116">
    <property type="entry name" value="TRYPSIN_SER"/>
</dbReference>
<dbReference type="SUPFAM" id="SSF50494">
    <property type="entry name" value="Trypsin-like serine proteases"/>
    <property type="match status" value="2"/>
</dbReference>
<dbReference type="GO" id="GO:0006508">
    <property type="term" value="P:proteolysis"/>
    <property type="evidence" value="ECO:0007669"/>
    <property type="project" value="UniProtKB-KW"/>
</dbReference>
<dbReference type="EMBL" id="LR903442">
    <property type="protein sequence ID" value="CAD7251902.1"/>
    <property type="molecule type" value="Genomic_DNA"/>
</dbReference>
<dbReference type="InterPro" id="IPR051487">
    <property type="entry name" value="Ser/Thr_Proteases_Immune/Dev"/>
</dbReference>
<dbReference type="Pfam" id="PF00089">
    <property type="entry name" value="Trypsin"/>
    <property type="match status" value="2"/>
</dbReference>
<dbReference type="Gene3D" id="3.80.10.10">
    <property type="entry name" value="Ribonuclease Inhibitor"/>
    <property type="match status" value="1"/>
</dbReference>
<keyword evidence="3" id="KW-0378">Hydrolase</keyword>
<dbReference type="CDD" id="cd00190">
    <property type="entry name" value="Tryp_SPc"/>
    <property type="match status" value="1"/>
</dbReference>
<sequence length="881" mass="97021">MMISSGIHFLALLSLGSGKAKQGCPVQDTRPCSCAMYVLGGQLDCSGAGGSEEVLAALGRASWPSTNLWRFALHDNKEIEELPFLGNLSFLKIWVNNTALKAILPSTILPSRDRLVDLSIQNSHLEAFPFHILPMFPVLKELWLHGNSFTSVPAIQSDSLEKLSLEQNVIGKVEEDGWATPNMRAISFGSNPLSEFPSALIKGLTKLEKSWRSECNLGPTLPSRLLEFQSKALKQVWLWSNHIARLEPKAITGLRPDTELYLNENEMTAVTEESFRPVLEVLAVGRGFLELWGNPIKCDSGMAWLLLDRTLLTSIRGSCENGTELKDLDLDCPHRCVNMQLLVSLHPRDAVPPKSKLTNETCWNEDGKTPTDADRRRNCWDAALVDSAGKTLCGGALIERRFISTTASCFLYFSESELGSLSIIVAGNSTQHRAHRNFSHLSFLGETLDFDLGMMSLEKPVKADAGGCLLCTQNVGGAQNFSDCELISHIKADGTKVAIEPVSYPASIVNSSICEERIAHGNPLPLNSICVSFFTVWCGDPGASLICKDPSTGFYQLAGHLSIPSGGWHDEYSPGIFSNTTSITAVTFYQTTIRQFALIVCGRRVNPVKLSAGGKPSDIGEWPWQAAIYDAEKEDVVCGGALIGMQWVLTAAHCVAVDGTSRARDPKFLSIHLGKYFRNDSRNDELLQQKQVHQVFQHEDFTVHNYDSDIALLKLSEPSLLTSRVQLVCLSNRFDLSEVNLQDGNTGWVAGWGYNGSDLLSAVLTELELPVVSNVICHRDTIYHAGDSSVTRSLTSNMFCAGHDRNTPVERYQTVCQGDSGSPMVFRNNALSESPWHVEGIVSHFFTKAKCSARGPGQYSIFTKVNRFTHWITRKMLENAE</sequence>
<dbReference type="InterPro" id="IPR001254">
    <property type="entry name" value="Trypsin_dom"/>
</dbReference>
<dbReference type="GO" id="GO:0004252">
    <property type="term" value="F:serine-type endopeptidase activity"/>
    <property type="evidence" value="ECO:0007669"/>
    <property type="project" value="InterPro"/>
</dbReference>
<dbReference type="EMBL" id="CAJPEV010003925">
    <property type="protein sequence ID" value="CAG0900818.1"/>
    <property type="molecule type" value="Genomic_DNA"/>
</dbReference>
<feature type="chain" id="PRO_5036209887" description="Peptidase S1 domain-containing protein" evidence="4">
    <location>
        <begin position="21"/>
        <end position="881"/>
    </location>
</feature>
<evidence type="ECO:0000256" key="1">
    <source>
        <dbReference type="ARBA" id="ARBA00023157"/>
    </source>
</evidence>
<accession>A0A7R9AD81</accession>
<dbReference type="Gene3D" id="2.40.10.10">
    <property type="entry name" value="Trypsin-like serine proteases"/>
    <property type="match status" value="3"/>
</dbReference>
<keyword evidence="3" id="KW-0720">Serine protease</keyword>
<dbReference type="PROSITE" id="PS00135">
    <property type="entry name" value="TRYPSIN_SER"/>
    <property type="match status" value="1"/>
</dbReference>
<organism evidence="6">
    <name type="scientific">Darwinula stevensoni</name>
    <dbReference type="NCBI Taxonomy" id="69355"/>
    <lineage>
        <taxon>Eukaryota</taxon>
        <taxon>Metazoa</taxon>
        <taxon>Ecdysozoa</taxon>
        <taxon>Arthropoda</taxon>
        <taxon>Crustacea</taxon>
        <taxon>Oligostraca</taxon>
        <taxon>Ostracoda</taxon>
        <taxon>Podocopa</taxon>
        <taxon>Podocopida</taxon>
        <taxon>Darwinulocopina</taxon>
        <taxon>Darwinuloidea</taxon>
        <taxon>Darwinulidae</taxon>
        <taxon>Darwinula</taxon>
    </lineage>
</organism>
<dbReference type="Proteomes" id="UP000677054">
    <property type="component" value="Unassembled WGS sequence"/>
</dbReference>
<dbReference type="SUPFAM" id="SSF52058">
    <property type="entry name" value="L domain-like"/>
    <property type="match status" value="1"/>
</dbReference>
<evidence type="ECO:0000259" key="5">
    <source>
        <dbReference type="PROSITE" id="PS50240"/>
    </source>
</evidence>